<name>A0A1W9NX43_UNCC3</name>
<keyword evidence="2" id="KW-1003">Cell membrane</keyword>
<evidence type="ECO:0000256" key="1">
    <source>
        <dbReference type="ARBA" id="ARBA00004651"/>
    </source>
</evidence>
<evidence type="ECO:0000256" key="7">
    <source>
        <dbReference type="ARBA" id="ARBA00023136"/>
    </source>
</evidence>
<feature type="transmembrane region" description="Helical" evidence="8">
    <location>
        <begin position="77"/>
        <end position="97"/>
    </location>
</feature>
<comment type="subcellular location">
    <subcellularLocation>
        <location evidence="1">Cell membrane</location>
        <topology evidence="1">Multi-pass membrane protein</topology>
    </subcellularLocation>
</comment>
<dbReference type="InterPro" id="IPR050297">
    <property type="entry name" value="LipidA_mod_glycosyltrf_83"/>
</dbReference>
<dbReference type="PANTHER" id="PTHR33908">
    <property type="entry name" value="MANNOSYLTRANSFERASE YKCB-RELATED"/>
    <property type="match status" value="1"/>
</dbReference>
<dbReference type="AlphaFoldDB" id="A0A1W9NX43"/>
<dbReference type="EMBL" id="MZGJ01000027">
    <property type="protein sequence ID" value="OQX50639.1"/>
    <property type="molecule type" value="Genomic_DNA"/>
</dbReference>
<feature type="transmembrane region" description="Helical" evidence="8">
    <location>
        <begin position="173"/>
        <end position="201"/>
    </location>
</feature>
<keyword evidence="5 8" id="KW-0812">Transmembrane</keyword>
<comment type="caution">
    <text evidence="9">The sequence shown here is derived from an EMBL/GenBank/DDBJ whole genome shotgun (WGS) entry which is preliminary data.</text>
</comment>
<sequence length="531" mass="60574">MNLKRLLLGIIIATFLLRIPTFFDPHWYFDEGIYATVGSQWLKGSKLYTNIWDHKPPGLFLIYGLACLLERTSTIDILFWARLLACLAVILTQIALYKIARRLFNHQKVLSLSIGNLKFGTWIFFTPVFLYGLLTSLPFWEGYMANGEIFESVFGTWGIFFLVKNLNSKTRNYLTAGLLLGTAALIKPVAIAEIILGYLVILKSCQHQKAVPKHPKRTQNKLRRPLGVYTLGLIIPLVIAGIYFLAQRSLGDFIYANIIYNLKYTSSNPATFEEEIVFNFLRIIAFSTAIYLLWQKKELSPAAISLGWLILAVISATLSLRPYTHYLVQLFPPLCLLSTTAFGIKTAKVSHCLLPVVWCLLILIPLNQRIKLTENIPYQFNQFNYFQNFLSRVTGNKTSQEYINFFGHNVASNQKILDRLASLEEMLITNHSVFIWGGGEAPWLYYDLSQLGLKPATRFTNYFHAEANPEGIEETIKSLRENPPSFIIIFPSAPRFEELKKLVNQLYLPVENFQEAAIYLKAQNLEPGIQS</sequence>
<keyword evidence="6 8" id="KW-1133">Transmembrane helix</keyword>
<dbReference type="GO" id="GO:0005886">
    <property type="term" value="C:plasma membrane"/>
    <property type="evidence" value="ECO:0007669"/>
    <property type="project" value="UniProtKB-SubCell"/>
</dbReference>
<evidence type="ECO:0000256" key="2">
    <source>
        <dbReference type="ARBA" id="ARBA00022475"/>
    </source>
</evidence>
<reference evidence="10" key="1">
    <citation type="submission" date="2017-03" db="EMBL/GenBank/DDBJ databases">
        <title>Novel pathways for hydrocarbon cycling and metabolic interdependencies in hydrothermal sediment communities.</title>
        <authorList>
            <person name="Dombrowski N."/>
            <person name="Seitz K."/>
            <person name="Teske A."/>
            <person name="Baker B."/>
        </authorList>
    </citation>
    <scope>NUCLEOTIDE SEQUENCE [LARGE SCALE GENOMIC DNA]</scope>
</reference>
<evidence type="ECO:0000313" key="10">
    <source>
        <dbReference type="Proteomes" id="UP000192520"/>
    </source>
</evidence>
<dbReference type="Proteomes" id="UP000192520">
    <property type="component" value="Unassembled WGS sequence"/>
</dbReference>
<feature type="transmembrane region" description="Helical" evidence="8">
    <location>
        <begin position="109"/>
        <end position="134"/>
    </location>
</feature>
<dbReference type="GO" id="GO:0009103">
    <property type="term" value="P:lipopolysaccharide biosynthetic process"/>
    <property type="evidence" value="ECO:0007669"/>
    <property type="project" value="UniProtKB-ARBA"/>
</dbReference>
<keyword evidence="4" id="KW-0808">Transferase</keyword>
<organism evidence="9 10">
    <name type="scientific">candidate division CPR3 bacterium 4484_211</name>
    <dbReference type="NCBI Taxonomy" id="1968527"/>
    <lineage>
        <taxon>Bacteria</taxon>
        <taxon>Bacteria division CPR3</taxon>
    </lineage>
</organism>
<evidence type="ECO:0000256" key="8">
    <source>
        <dbReference type="SAM" id="Phobius"/>
    </source>
</evidence>
<protein>
    <recommendedName>
        <fullName evidence="11">Glycosyltransferase RgtA/B/C/D-like domain-containing protein</fullName>
    </recommendedName>
</protein>
<feature type="transmembrane region" description="Helical" evidence="8">
    <location>
        <begin position="301"/>
        <end position="320"/>
    </location>
</feature>
<evidence type="ECO:0000256" key="4">
    <source>
        <dbReference type="ARBA" id="ARBA00022679"/>
    </source>
</evidence>
<evidence type="ECO:0000256" key="3">
    <source>
        <dbReference type="ARBA" id="ARBA00022676"/>
    </source>
</evidence>
<feature type="transmembrane region" description="Helical" evidence="8">
    <location>
        <begin position="226"/>
        <end position="246"/>
    </location>
</feature>
<dbReference type="STRING" id="1968527.B5M47_03565"/>
<proteinExistence type="predicted"/>
<gene>
    <name evidence="9" type="ORF">B5M47_03565</name>
</gene>
<evidence type="ECO:0008006" key="11">
    <source>
        <dbReference type="Google" id="ProtNLM"/>
    </source>
</evidence>
<keyword evidence="7 8" id="KW-0472">Membrane</keyword>
<evidence type="ECO:0000256" key="5">
    <source>
        <dbReference type="ARBA" id="ARBA00022692"/>
    </source>
</evidence>
<evidence type="ECO:0000313" key="9">
    <source>
        <dbReference type="EMBL" id="OQX50639.1"/>
    </source>
</evidence>
<dbReference type="PANTHER" id="PTHR33908:SF11">
    <property type="entry name" value="MEMBRANE PROTEIN"/>
    <property type="match status" value="1"/>
</dbReference>
<accession>A0A1W9NX43</accession>
<keyword evidence="3" id="KW-0328">Glycosyltransferase</keyword>
<evidence type="ECO:0000256" key="6">
    <source>
        <dbReference type="ARBA" id="ARBA00022989"/>
    </source>
</evidence>
<dbReference type="GO" id="GO:0016763">
    <property type="term" value="F:pentosyltransferase activity"/>
    <property type="evidence" value="ECO:0007669"/>
    <property type="project" value="TreeGrafter"/>
</dbReference>
<feature type="transmembrane region" description="Helical" evidence="8">
    <location>
        <begin position="276"/>
        <end position="294"/>
    </location>
</feature>